<accession>A0A375A9H6</accession>
<gene>
    <name evidence="1" type="ORF">DAQ1742_01290</name>
</gene>
<keyword evidence="2" id="KW-1185">Reference proteome</keyword>
<keyword evidence="1" id="KW-0418">Kinase</keyword>
<protein>
    <submittedName>
        <fullName evidence="1">Fructokinase</fullName>
        <ecNumber evidence="1">2.7.1.4</ecNumber>
    </submittedName>
</protein>
<dbReference type="AlphaFoldDB" id="A0A375A9H6"/>
<dbReference type="EMBL" id="LT615367">
    <property type="protein sequence ID" value="SLM62289.1"/>
    <property type="molecule type" value="Genomic_DNA"/>
</dbReference>
<dbReference type="KEGG" id="daq:DAQ1742_01290"/>
<reference evidence="1 2" key="1">
    <citation type="submission" date="2016-09" db="EMBL/GenBank/DDBJ databases">
        <authorList>
            <person name="Reverchon S."/>
            <person name="Nasser W."/>
            <person name="Leonard S."/>
            <person name="Brochier C."/>
            <person name="Duprey A."/>
        </authorList>
    </citation>
    <scope>NUCLEOTIDE SEQUENCE [LARGE SCALE GENOMIC DNA]</scope>
    <source>
        <strain evidence="1 2">174/2</strain>
    </source>
</reference>
<dbReference type="EC" id="2.7.1.4" evidence="1"/>
<proteinExistence type="predicted"/>
<dbReference type="NCBIfam" id="NF033153">
    <property type="entry name" value="phage_ICD_like"/>
    <property type="match status" value="1"/>
</dbReference>
<organism evidence="1 2">
    <name type="scientific">Dickeya aquatica</name>
    <dbReference type="NCBI Taxonomy" id="1401087"/>
    <lineage>
        <taxon>Bacteria</taxon>
        <taxon>Pseudomonadati</taxon>
        <taxon>Pseudomonadota</taxon>
        <taxon>Gammaproteobacteria</taxon>
        <taxon>Enterobacterales</taxon>
        <taxon>Pectobacteriaceae</taxon>
        <taxon>Dickeya</taxon>
    </lineage>
</organism>
<name>A0A375A9H6_9GAMM</name>
<dbReference type="RefSeq" id="WP_035343254.1">
    <property type="nucleotide sequence ID" value="NZ_LT615367.1"/>
</dbReference>
<sequence length="65" mass="7353">MLATTPTPKPQFIWLIAAIRRDCLTQKPVIHRIPAVSEHEARRTLAGDHLCFFAGRLPVKAVRHV</sequence>
<dbReference type="GO" id="GO:0008865">
    <property type="term" value="F:fructokinase activity"/>
    <property type="evidence" value="ECO:0007669"/>
    <property type="project" value="UniProtKB-EC"/>
</dbReference>
<dbReference type="Proteomes" id="UP000294820">
    <property type="component" value="Chromosome 1"/>
</dbReference>
<keyword evidence="1" id="KW-0808">Transferase</keyword>
<evidence type="ECO:0000313" key="1">
    <source>
        <dbReference type="EMBL" id="SLM62289.1"/>
    </source>
</evidence>
<evidence type="ECO:0000313" key="2">
    <source>
        <dbReference type="Proteomes" id="UP000294820"/>
    </source>
</evidence>